<evidence type="ECO:0000259" key="1">
    <source>
        <dbReference type="Pfam" id="PF12705"/>
    </source>
</evidence>
<accession>A0A6J6WHC4</accession>
<dbReference type="EMBL" id="CAFAAF010000004">
    <property type="protein sequence ID" value="CAB4782886.1"/>
    <property type="molecule type" value="Genomic_DNA"/>
</dbReference>
<protein>
    <submittedName>
        <fullName evidence="2">Unannotated protein</fullName>
    </submittedName>
</protein>
<dbReference type="SUPFAM" id="SSF52980">
    <property type="entry name" value="Restriction endonuclease-like"/>
    <property type="match status" value="1"/>
</dbReference>
<gene>
    <name evidence="2" type="ORF">UFOPK2978_00057</name>
    <name evidence="3" type="ORF">UFOPK4307_00418</name>
</gene>
<name>A0A6J6WHC4_9ZZZZ</name>
<reference evidence="2" key="1">
    <citation type="submission" date="2020-05" db="EMBL/GenBank/DDBJ databases">
        <authorList>
            <person name="Chiriac C."/>
            <person name="Salcher M."/>
            <person name="Ghai R."/>
            <person name="Kavagutti S V."/>
        </authorList>
    </citation>
    <scope>NUCLEOTIDE SEQUENCE</scope>
</reference>
<dbReference type="Pfam" id="PF12705">
    <property type="entry name" value="PDDEXK_1"/>
    <property type="match status" value="1"/>
</dbReference>
<feature type="domain" description="PD-(D/E)XK endonuclease-like" evidence="1">
    <location>
        <begin position="5"/>
        <end position="247"/>
    </location>
</feature>
<sequence>MEPLRLSPSRMNDFTNCPQLYKYRAVDQLPEPPSIDAERGKLIHAVLEDLFELPAPQRTFESALEILPTKWSEQLEGKPELAALVLDEKEWFDRAHSLLTNYFSLEKPSSFESTYRELHLERDISEEIYLHGYVDRLDVAPTGEVRIVDYKTGKSPKPGWEEKALFQLRVYALLYWQNEGVLPKLLQLIYLGDSRVVRSEPTEAQLKSTEKILKNIGDEILTALETGDFPTKKSRLCDWCFFKAICPAHN</sequence>
<dbReference type="EMBL" id="CAFBQO010000040">
    <property type="protein sequence ID" value="CAB5055566.1"/>
    <property type="molecule type" value="Genomic_DNA"/>
</dbReference>
<proteinExistence type="predicted"/>
<evidence type="ECO:0000313" key="2">
    <source>
        <dbReference type="EMBL" id="CAB4782886.1"/>
    </source>
</evidence>
<dbReference type="AlphaFoldDB" id="A0A6J6WHC4"/>
<dbReference type="InterPro" id="IPR011335">
    <property type="entry name" value="Restrct_endonuc-II-like"/>
</dbReference>
<evidence type="ECO:0000313" key="3">
    <source>
        <dbReference type="EMBL" id="CAB5055566.1"/>
    </source>
</evidence>
<dbReference type="Gene3D" id="3.90.320.10">
    <property type="match status" value="1"/>
</dbReference>
<organism evidence="2">
    <name type="scientific">freshwater metagenome</name>
    <dbReference type="NCBI Taxonomy" id="449393"/>
    <lineage>
        <taxon>unclassified sequences</taxon>
        <taxon>metagenomes</taxon>
        <taxon>ecological metagenomes</taxon>
    </lineage>
</organism>
<dbReference type="InterPro" id="IPR038726">
    <property type="entry name" value="PDDEXK_AddAB-type"/>
</dbReference>
<dbReference type="InterPro" id="IPR011604">
    <property type="entry name" value="PDDEXK-like_dom_sf"/>
</dbReference>